<evidence type="ECO:0000313" key="2">
    <source>
        <dbReference type="Proteomes" id="UP001174748"/>
    </source>
</evidence>
<keyword evidence="2" id="KW-1185">Reference proteome</keyword>
<gene>
    <name evidence="1" type="ORF">P9921_00930</name>
</gene>
<organism evidence="1 2">
    <name type="scientific">Serratia nevei</name>
    <dbReference type="NCBI Taxonomy" id="2703794"/>
    <lineage>
        <taxon>Bacteria</taxon>
        <taxon>Pseudomonadati</taxon>
        <taxon>Pseudomonadota</taxon>
        <taxon>Gammaproteobacteria</taxon>
        <taxon>Enterobacterales</taxon>
        <taxon>Yersiniaceae</taxon>
        <taxon>Serratia</taxon>
    </lineage>
</organism>
<accession>A0ABT7G5M0</accession>
<evidence type="ECO:0008006" key="3">
    <source>
        <dbReference type="Google" id="ProtNLM"/>
    </source>
</evidence>
<sequence>MTVDLNKITEDKIDELAKLSLVHKKNDDDLMEIVRVHYKLWKQRLFPYCKLVGQSQMDVVLEILEKGGVVVTDRKKLNTYLNRAKKEHGSK</sequence>
<reference evidence="1" key="1">
    <citation type="submission" date="2023-01" db="EMBL/GenBank/DDBJ databases">
        <title>Genomic dissection of endemic carbapenem resistance: metallo-beta-lactamase gene dissemination through clonal, plasmid and integron transfer pathways.</title>
        <authorList>
            <person name="Macesic N."/>
        </authorList>
    </citation>
    <scope>NUCLEOTIDE SEQUENCE</scope>
    <source>
        <strain evidence="1">CPO382</strain>
    </source>
</reference>
<evidence type="ECO:0000313" key="1">
    <source>
        <dbReference type="EMBL" id="MDK5169055.1"/>
    </source>
</evidence>
<comment type="caution">
    <text evidence="1">The sequence shown here is derived from an EMBL/GenBank/DDBJ whole genome shotgun (WGS) entry which is preliminary data.</text>
</comment>
<name>A0ABT7G5M0_9GAMM</name>
<proteinExistence type="predicted"/>
<dbReference type="EMBL" id="JARTOI010000001">
    <property type="protein sequence ID" value="MDK5169055.1"/>
    <property type="molecule type" value="Genomic_DNA"/>
</dbReference>
<dbReference type="Proteomes" id="UP001174748">
    <property type="component" value="Unassembled WGS sequence"/>
</dbReference>
<protein>
    <recommendedName>
        <fullName evidence="3">Phage protein</fullName>
    </recommendedName>
</protein>
<dbReference type="RefSeq" id="WP_285097992.1">
    <property type="nucleotide sequence ID" value="NZ_JARTOI010000001.1"/>
</dbReference>